<dbReference type="CDD" id="cd08420">
    <property type="entry name" value="PBP2_CysL_like"/>
    <property type="match status" value="1"/>
</dbReference>
<dbReference type="InterPro" id="IPR005119">
    <property type="entry name" value="LysR_subst-bd"/>
</dbReference>
<keyword evidence="7" id="KW-1185">Reference proteome</keyword>
<dbReference type="EMBL" id="AONB01000015">
    <property type="protein sequence ID" value="EXJ10204.1"/>
    <property type="molecule type" value="Genomic_DNA"/>
</dbReference>
<dbReference type="Proteomes" id="UP000019464">
    <property type="component" value="Unassembled WGS sequence"/>
</dbReference>
<dbReference type="GO" id="GO:0000976">
    <property type="term" value="F:transcription cis-regulatory region binding"/>
    <property type="evidence" value="ECO:0007669"/>
    <property type="project" value="TreeGrafter"/>
</dbReference>
<name>W9USX4_9GAMM</name>
<dbReference type="PATRIC" id="fig|1229521.3.peg.2791"/>
<dbReference type="RefSeq" id="WP_036512225.1">
    <property type="nucleotide sequence ID" value="NZ_AONB01000015.1"/>
</dbReference>
<dbReference type="SUPFAM" id="SSF46785">
    <property type="entry name" value="Winged helix' DNA-binding domain"/>
    <property type="match status" value="1"/>
</dbReference>
<gene>
    <name evidence="6" type="primary">cmpR_2</name>
    <name evidence="6" type="ORF">D791_02762</name>
</gene>
<dbReference type="GO" id="GO:0003700">
    <property type="term" value="F:DNA-binding transcription factor activity"/>
    <property type="evidence" value="ECO:0007669"/>
    <property type="project" value="InterPro"/>
</dbReference>
<evidence type="ECO:0000313" key="7">
    <source>
        <dbReference type="Proteomes" id="UP000019464"/>
    </source>
</evidence>
<dbReference type="InterPro" id="IPR000847">
    <property type="entry name" value="LysR_HTH_N"/>
</dbReference>
<evidence type="ECO:0000256" key="4">
    <source>
        <dbReference type="ARBA" id="ARBA00023163"/>
    </source>
</evidence>
<dbReference type="Gene3D" id="3.40.190.290">
    <property type="match status" value="1"/>
</dbReference>
<proteinExistence type="inferred from homology"/>
<dbReference type="PRINTS" id="PR00039">
    <property type="entry name" value="HTHLYSR"/>
</dbReference>
<evidence type="ECO:0000313" key="6">
    <source>
        <dbReference type="EMBL" id="EXJ10204.1"/>
    </source>
</evidence>
<dbReference type="PANTHER" id="PTHR30126:SF94">
    <property type="entry name" value="LYSR FAMILY TRANSCRIPTIONAL REGULATOR"/>
    <property type="match status" value="1"/>
</dbReference>
<keyword evidence="3" id="KW-0238">DNA-binding</keyword>
<dbReference type="InterPro" id="IPR036388">
    <property type="entry name" value="WH-like_DNA-bd_sf"/>
</dbReference>
<evidence type="ECO:0000256" key="2">
    <source>
        <dbReference type="ARBA" id="ARBA00023015"/>
    </source>
</evidence>
<dbReference type="PANTHER" id="PTHR30126">
    <property type="entry name" value="HTH-TYPE TRANSCRIPTIONAL REGULATOR"/>
    <property type="match status" value="1"/>
</dbReference>
<dbReference type="STRING" id="1229521.D791_02762"/>
<evidence type="ECO:0000256" key="1">
    <source>
        <dbReference type="ARBA" id="ARBA00009437"/>
    </source>
</evidence>
<sequence>MKYTLRQLAVFVETARHANISKAAEHLHLSQSAASSALKELESQYNIQLFDRVGKRLLLNDLGRALRPKAQALLDQAEALEHDLLRQRLAARLTLGATLTIGNYLAVKLLLAYRSRYPNSDIHLDVDNTQHIIEKLVNFELDAAMIEGEISHPELDLIPWQSDELIVFCAQDNPLALKHELTDLDLINAQWILREPGSGTRQTFDRAMHGLLSELSVSLELQHTEAIKEAVKASDQIGCLSRMTLVEELKSGRFCELKIPHRTFDRMFYLVVHHDKFHSQAIDQWMALCHELGPSFSTLG</sequence>
<dbReference type="SUPFAM" id="SSF53850">
    <property type="entry name" value="Periplasmic binding protein-like II"/>
    <property type="match status" value="1"/>
</dbReference>
<comment type="caution">
    <text evidence="6">The sequence shown here is derived from an EMBL/GenBank/DDBJ whole genome shotgun (WGS) entry which is preliminary data.</text>
</comment>
<keyword evidence="4" id="KW-0804">Transcription</keyword>
<dbReference type="PROSITE" id="PS50931">
    <property type="entry name" value="HTH_LYSR"/>
    <property type="match status" value="1"/>
</dbReference>
<comment type="similarity">
    <text evidence="1">Belongs to the LysR transcriptional regulatory family.</text>
</comment>
<reference evidence="7" key="1">
    <citation type="submission" date="2012-11" db="EMBL/GenBank/DDBJ databases">
        <authorList>
            <person name="Singh A."/>
            <person name="Pinnaka A.K."/>
            <person name="Vaidya B."/>
        </authorList>
    </citation>
    <scope>NUCLEOTIDE SEQUENCE [LARGE SCALE GENOMIC DNA]</scope>
    <source>
        <strain evidence="7">AK23</strain>
    </source>
</reference>
<evidence type="ECO:0000256" key="3">
    <source>
        <dbReference type="ARBA" id="ARBA00023125"/>
    </source>
</evidence>
<keyword evidence="2" id="KW-0805">Transcription regulation</keyword>
<evidence type="ECO:0000259" key="5">
    <source>
        <dbReference type="PROSITE" id="PS50931"/>
    </source>
</evidence>
<dbReference type="OrthoDB" id="9808620at2"/>
<dbReference type="InterPro" id="IPR036390">
    <property type="entry name" value="WH_DNA-bd_sf"/>
</dbReference>
<protein>
    <submittedName>
        <fullName evidence="6">HTH-type transcriptional activator CmpR</fullName>
    </submittedName>
</protein>
<dbReference type="FunFam" id="1.10.10.10:FF:000001">
    <property type="entry name" value="LysR family transcriptional regulator"/>
    <property type="match status" value="1"/>
</dbReference>
<dbReference type="Pfam" id="PF03466">
    <property type="entry name" value="LysR_substrate"/>
    <property type="match status" value="1"/>
</dbReference>
<organism evidence="6 7">
    <name type="scientific">Nitrincola nitratireducens</name>
    <dbReference type="NCBI Taxonomy" id="1229521"/>
    <lineage>
        <taxon>Bacteria</taxon>
        <taxon>Pseudomonadati</taxon>
        <taxon>Pseudomonadota</taxon>
        <taxon>Gammaproteobacteria</taxon>
        <taxon>Oceanospirillales</taxon>
        <taxon>Oceanospirillaceae</taxon>
        <taxon>Nitrincola</taxon>
    </lineage>
</organism>
<dbReference type="Pfam" id="PF00126">
    <property type="entry name" value="HTH_1"/>
    <property type="match status" value="1"/>
</dbReference>
<dbReference type="Gene3D" id="1.10.10.10">
    <property type="entry name" value="Winged helix-like DNA-binding domain superfamily/Winged helix DNA-binding domain"/>
    <property type="match status" value="1"/>
</dbReference>
<reference evidence="6 7" key="2">
    <citation type="journal article" date="2015" name="Syst. Appl. Microbiol.">
        <title>Nitrincola nitratireducens sp. nov. isolated from a haloalkaline crater lake.</title>
        <authorList>
            <person name="Singh A."/>
            <person name="Vaidya B."/>
            <person name="Tanuku N.R."/>
            <person name="Pinnaka A.K."/>
        </authorList>
    </citation>
    <scope>NUCLEOTIDE SEQUENCE [LARGE SCALE GENOMIC DNA]</scope>
    <source>
        <strain evidence="6 7">AK23</strain>
    </source>
</reference>
<accession>W9USX4</accession>
<feature type="domain" description="HTH lysR-type" evidence="5">
    <location>
        <begin position="1"/>
        <end position="60"/>
    </location>
</feature>
<dbReference type="AlphaFoldDB" id="W9USX4"/>